<keyword evidence="3" id="KW-1185">Reference proteome</keyword>
<evidence type="ECO:0000313" key="2">
    <source>
        <dbReference type="EMBL" id="KAI5323252.1"/>
    </source>
</evidence>
<protein>
    <submittedName>
        <fullName evidence="2">Uncharacterized protein</fullName>
    </submittedName>
</protein>
<dbReference type="EMBL" id="JAJFAZ020000006">
    <property type="protein sequence ID" value="KAI5323252.1"/>
    <property type="molecule type" value="Genomic_DNA"/>
</dbReference>
<dbReference type="Proteomes" id="UP001054821">
    <property type="component" value="Chromosome 6"/>
</dbReference>
<comment type="caution">
    <text evidence="2">The sequence shown here is derived from an EMBL/GenBank/DDBJ whole genome shotgun (WGS) entry which is preliminary data.</text>
</comment>
<accession>A0AAD4VG38</accession>
<sequence>MAKMNPNEINGEPTIHNSNAPQEGQVLPEKENVLDETSAPEMAAVLESQEISINYTSTNELWNRNEMIIDDIFAFLVAAEIIKDDDIELCSINARLA</sequence>
<name>A0AAD4VG38_PRUDU</name>
<organism evidence="2 3">
    <name type="scientific">Prunus dulcis</name>
    <name type="common">Almond</name>
    <name type="synonym">Amygdalus dulcis</name>
    <dbReference type="NCBI Taxonomy" id="3755"/>
    <lineage>
        <taxon>Eukaryota</taxon>
        <taxon>Viridiplantae</taxon>
        <taxon>Streptophyta</taxon>
        <taxon>Embryophyta</taxon>
        <taxon>Tracheophyta</taxon>
        <taxon>Spermatophyta</taxon>
        <taxon>Magnoliopsida</taxon>
        <taxon>eudicotyledons</taxon>
        <taxon>Gunneridae</taxon>
        <taxon>Pentapetalae</taxon>
        <taxon>rosids</taxon>
        <taxon>fabids</taxon>
        <taxon>Rosales</taxon>
        <taxon>Rosaceae</taxon>
        <taxon>Amygdaloideae</taxon>
        <taxon>Amygdaleae</taxon>
        <taxon>Prunus</taxon>
    </lineage>
</organism>
<evidence type="ECO:0000256" key="1">
    <source>
        <dbReference type="SAM" id="MobiDB-lite"/>
    </source>
</evidence>
<feature type="region of interest" description="Disordered" evidence="1">
    <location>
        <begin position="1"/>
        <end position="30"/>
    </location>
</feature>
<proteinExistence type="predicted"/>
<evidence type="ECO:0000313" key="3">
    <source>
        <dbReference type="Proteomes" id="UP001054821"/>
    </source>
</evidence>
<reference evidence="2 3" key="1">
    <citation type="journal article" date="2022" name="G3 (Bethesda)">
        <title>Whole-genome sequence and methylome profiling of the almond [Prunus dulcis (Mill.) D.A. Webb] cultivar 'Nonpareil'.</title>
        <authorList>
            <person name="D'Amico-Willman K.M."/>
            <person name="Ouma W.Z."/>
            <person name="Meulia T."/>
            <person name="Sideli G.M."/>
            <person name="Gradziel T.M."/>
            <person name="Fresnedo-Ramirez J."/>
        </authorList>
    </citation>
    <scope>NUCLEOTIDE SEQUENCE [LARGE SCALE GENOMIC DNA]</scope>
    <source>
        <strain evidence="2">Clone GOH B32 T37-40</strain>
    </source>
</reference>
<gene>
    <name evidence="2" type="ORF">L3X38_032324</name>
</gene>
<dbReference type="AlphaFoldDB" id="A0AAD4VG38"/>